<comment type="subcellular location">
    <subcellularLocation>
        <location evidence="1">Cell membrane</location>
        <topology evidence="1">Multi-pass membrane protein</topology>
    </subcellularLocation>
</comment>
<dbReference type="Proteomes" id="UP000276829">
    <property type="component" value="Unassembled WGS sequence"/>
</dbReference>
<evidence type="ECO:0000256" key="8">
    <source>
        <dbReference type="SAM" id="Phobius"/>
    </source>
</evidence>
<dbReference type="EMBL" id="RBON01000163">
    <property type="protein sequence ID" value="RMM68341.1"/>
    <property type="molecule type" value="Genomic_DNA"/>
</dbReference>
<dbReference type="NCBIfam" id="TIGR00711">
    <property type="entry name" value="efflux_EmrB"/>
    <property type="match status" value="1"/>
</dbReference>
<dbReference type="RefSeq" id="WP_081008808.1">
    <property type="nucleotide sequence ID" value="NZ_RBON01000163.1"/>
</dbReference>
<dbReference type="PANTHER" id="PTHR42718">
    <property type="entry name" value="MAJOR FACILITATOR SUPERFAMILY MULTIDRUG TRANSPORTER MFSC"/>
    <property type="match status" value="1"/>
</dbReference>
<feature type="transmembrane region" description="Helical" evidence="8">
    <location>
        <begin position="43"/>
        <end position="64"/>
    </location>
</feature>
<evidence type="ECO:0000256" key="5">
    <source>
        <dbReference type="ARBA" id="ARBA00022692"/>
    </source>
</evidence>
<evidence type="ECO:0000259" key="9">
    <source>
        <dbReference type="PROSITE" id="PS50850"/>
    </source>
</evidence>
<dbReference type="AlphaFoldDB" id="A0A3M3G271"/>
<dbReference type="SUPFAM" id="SSF103473">
    <property type="entry name" value="MFS general substrate transporter"/>
    <property type="match status" value="1"/>
</dbReference>
<feature type="transmembrane region" description="Helical" evidence="8">
    <location>
        <begin position="76"/>
        <end position="95"/>
    </location>
</feature>
<evidence type="ECO:0000256" key="1">
    <source>
        <dbReference type="ARBA" id="ARBA00004651"/>
    </source>
</evidence>
<protein>
    <submittedName>
        <fullName evidence="10">Major facilitator superfamily multidrug efflux pump</fullName>
    </submittedName>
</protein>
<dbReference type="Gene3D" id="1.20.1250.20">
    <property type="entry name" value="MFS general substrate transporter like domains"/>
    <property type="match status" value="1"/>
</dbReference>
<dbReference type="GO" id="GO:0005886">
    <property type="term" value="C:plasma membrane"/>
    <property type="evidence" value="ECO:0007669"/>
    <property type="project" value="UniProtKB-SubCell"/>
</dbReference>
<evidence type="ECO:0000256" key="6">
    <source>
        <dbReference type="ARBA" id="ARBA00022989"/>
    </source>
</evidence>
<feature type="transmembrane region" description="Helical" evidence="8">
    <location>
        <begin position="331"/>
        <end position="350"/>
    </location>
</feature>
<organism evidence="10 11">
    <name type="scientific">Pseudomonas savastanoi pv. glycinea</name>
    <name type="common">Pseudomonas syringae pv. glycinea</name>
    <dbReference type="NCBI Taxonomy" id="318"/>
    <lineage>
        <taxon>Bacteria</taxon>
        <taxon>Pseudomonadati</taxon>
        <taxon>Pseudomonadota</taxon>
        <taxon>Gammaproteobacteria</taxon>
        <taxon>Pseudomonadales</taxon>
        <taxon>Pseudomonadaceae</taxon>
        <taxon>Pseudomonas</taxon>
    </lineage>
</organism>
<gene>
    <name evidence="10" type="ORF">ALQ73_01606</name>
</gene>
<reference evidence="10 11" key="1">
    <citation type="submission" date="2018-08" db="EMBL/GenBank/DDBJ databases">
        <title>Recombination of ecologically and evolutionarily significant loci maintains genetic cohesion in the Pseudomonas syringae species complex.</title>
        <authorList>
            <person name="Dillon M."/>
            <person name="Thakur S."/>
            <person name="Almeida R.N.D."/>
            <person name="Weir B.S."/>
            <person name="Guttman D.S."/>
        </authorList>
    </citation>
    <scope>NUCLEOTIDE SEQUENCE [LARGE SCALE GENOMIC DNA]</scope>
    <source>
        <strain evidence="10 11">ICMP 4324</strain>
    </source>
</reference>
<name>A0A3M3G271_PSESG</name>
<dbReference type="InterPro" id="IPR004638">
    <property type="entry name" value="EmrB-like"/>
</dbReference>
<evidence type="ECO:0000256" key="2">
    <source>
        <dbReference type="ARBA" id="ARBA00008537"/>
    </source>
</evidence>
<evidence type="ECO:0000256" key="3">
    <source>
        <dbReference type="ARBA" id="ARBA00022448"/>
    </source>
</evidence>
<keyword evidence="5 8" id="KW-0812">Transmembrane</keyword>
<proteinExistence type="inferred from homology"/>
<comment type="caution">
    <text evidence="10">The sequence shown here is derived from an EMBL/GenBank/DDBJ whole genome shotgun (WGS) entry which is preliminary data.</text>
</comment>
<dbReference type="CDD" id="cd17321">
    <property type="entry name" value="MFS_MMR_MDR_like"/>
    <property type="match status" value="1"/>
</dbReference>
<keyword evidence="4" id="KW-1003">Cell membrane</keyword>
<dbReference type="PROSITE" id="PS50850">
    <property type="entry name" value="MFS"/>
    <property type="match status" value="1"/>
</dbReference>
<evidence type="ECO:0000256" key="4">
    <source>
        <dbReference type="ARBA" id="ARBA00022475"/>
    </source>
</evidence>
<feature type="transmembrane region" description="Helical" evidence="8">
    <location>
        <begin position="356"/>
        <end position="380"/>
    </location>
</feature>
<evidence type="ECO:0000313" key="10">
    <source>
        <dbReference type="EMBL" id="RMM68341.1"/>
    </source>
</evidence>
<evidence type="ECO:0000313" key="11">
    <source>
        <dbReference type="Proteomes" id="UP000276829"/>
    </source>
</evidence>
<keyword evidence="7 8" id="KW-0472">Membrane</keyword>
<evidence type="ECO:0000256" key="7">
    <source>
        <dbReference type="ARBA" id="ARBA00023136"/>
    </source>
</evidence>
<feature type="transmembrane region" description="Helical" evidence="8">
    <location>
        <begin position="135"/>
        <end position="161"/>
    </location>
</feature>
<feature type="transmembrane region" description="Helical" evidence="8">
    <location>
        <begin position="198"/>
        <end position="216"/>
    </location>
</feature>
<dbReference type="Gene3D" id="1.20.1720.10">
    <property type="entry name" value="Multidrug resistance protein D"/>
    <property type="match status" value="1"/>
</dbReference>
<feature type="transmembrane region" description="Helical" evidence="8">
    <location>
        <begin position="425"/>
        <end position="448"/>
    </location>
</feature>
<keyword evidence="6 8" id="KW-1133">Transmembrane helix</keyword>
<comment type="similarity">
    <text evidence="2">Belongs to the major facilitator superfamily. EmrB family.</text>
</comment>
<dbReference type="PANTHER" id="PTHR42718:SF9">
    <property type="entry name" value="MAJOR FACILITATOR SUPERFAMILY MULTIDRUG TRANSPORTER MFSC"/>
    <property type="match status" value="1"/>
</dbReference>
<feature type="transmembrane region" description="Helical" evidence="8">
    <location>
        <begin position="101"/>
        <end position="123"/>
    </location>
</feature>
<dbReference type="GO" id="GO:0022857">
    <property type="term" value="F:transmembrane transporter activity"/>
    <property type="evidence" value="ECO:0007669"/>
    <property type="project" value="InterPro"/>
</dbReference>
<feature type="transmembrane region" description="Helical" evidence="8">
    <location>
        <begin position="266"/>
        <end position="289"/>
    </location>
</feature>
<feature type="transmembrane region" description="Helical" evidence="8">
    <location>
        <begin position="301"/>
        <end position="319"/>
    </location>
</feature>
<keyword evidence="3" id="KW-0813">Transport</keyword>
<dbReference type="InterPro" id="IPR036259">
    <property type="entry name" value="MFS_trans_sf"/>
</dbReference>
<sequence>MNSLLRKKLSLASACLAFVIVILDVSVVNVALQQIYGEFEGRLAHLEWVVNGYTLTFASFLLTTGSLGDRFGPKRVFLVGFALFALASWMCGNAASLTALIVFRLLQGIGAALVVPASLAIVNQTFPEANERSRAIGLWAAAGGMALALGPVFGGTLISMFGWRSIFYVNIPIAALGITLASIFVLEKTTLSDRRIDITGQVLAVAALGCLTYALIQVNTYGVQSYEVLLSAMGFVVATALFIMVEHHSAAPMLPLYMFANRQFRAAALIGVMINFAFYGLVFLFSLYFQYSWHYSPLETGLAFLPMTGAIMLANLYSAKLMVRSGFRKTLLIGTCLAAAGYIAIVPFLSDHSYGAMLIQFIVAGFGIGLAVPAVTNAMVSSAESKHIGVASGVLNASRQIGGLIGVASMGLVLGDFAPESFNRGIGPALVVASFALMLCVALVLTSFSKPQTTLSKATS</sequence>
<feature type="domain" description="Major facilitator superfamily (MFS) profile" evidence="9">
    <location>
        <begin position="10"/>
        <end position="454"/>
    </location>
</feature>
<feature type="transmembrane region" description="Helical" evidence="8">
    <location>
        <begin position="167"/>
        <end position="186"/>
    </location>
</feature>
<feature type="transmembrane region" description="Helical" evidence="8">
    <location>
        <begin position="228"/>
        <end position="245"/>
    </location>
</feature>
<dbReference type="InterPro" id="IPR020846">
    <property type="entry name" value="MFS_dom"/>
</dbReference>
<dbReference type="InterPro" id="IPR011701">
    <property type="entry name" value="MFS"/>
</dbReference>
<accession>A0A3M3G271</accession>
<dbReference type="Pfam" id="PF07690">
    <property type="entry name" value="MFS_1"/>
    <property type="match status" value="1"/>
</dbReference>